<name>A0A1H4VZA5_9ACTN</name>
<sequence>MTTPHVPVPRGPLRLRMGRSPGQDVLDGGWWPQSRDLQVELADLIDHFPDHLGRVTRAVVSPPDWDLRARAVAVSGRYVKIESFPRDDMHLVVLTTSRRARLRLLVVPHDLTDDQGEEALLAAATHGNAHPARELLDTVTEHPDVDPRDYWTNG</sequence>
<dbReference type="RefSeq" id="WP_139306594.1">
    <property type="nucleotide sequence ID" value="NZ_FNRT01000002.1"/>
</dbReference>
<dbReference type="OrthoDB" id="3785441at2"/>
<keyword evidence="2" id="KW-1185">Reference proteome</keyword>
<organism evidence="1 2">
    <name type="scientific">Nocardioides exalbidus</name>
    <dbReference type="NCBI Taxonomy" id="402596"/>
    <lineage>
        <taxon>Bacteria</taxon>
        <taxon>Bacillati</taxon>
        <taxon>Actinomycetota</taxon>
        <taxon>Actinomycetes</taxon>
        <taxon>Propionibacteriales</taxon>
        <taxon>Nocardioidaceae</taxon>
        <taxon>Nocardioides</taxon>
    </lineage>
</organism>
<evidence type="ECO:0000313" key="1">
    <source>
        <dbReference type="EMBL" id="SEC85778.1"/>
    </source>
</evidence>
<accession>A0A1H4VZA5</accession>
<protein>
    <submittedName>
        <fullName evidence="1">Uncharacterized protein</fullName>
    </submittedName>
</protein>
<gene>
    <name evidence="1" type="ORF">SAMN04489844_3128</name>
</gene>
<dbReference type="STRING" id="402596.SAMN04489844_3128"/>
<dbReference type="InterPro" id="IPR046036">
    <property type="entry name" value="DUF5994"/>
</dbReference>
<dbReference type="Pfam" id="PF19457">
    <property type="entry name" value="DUF5994"/>
    <property type="match status" value="1"/>
</dbReference>
<evidence type="ECO:0000313" key="2">
    <source>
        <dbReference type="Proteomes" id="UP000198742"/>
    </source>
</evidence>
<reference evidence="2" key="1">
    <citation type="submission" date="2016-10" db="EMBL/GenBank/DDBJ databases">
        <authorList>
            <person name="Varghese N."/>
            <person name="Submissions S."/>
        </authorList>
    </citation>
    <scope>NUCLEOTIDE SEQUENCE [LARGE SCALE GENOMIC DNA]</scope>
    <source>
        <strain evidence="2">DSM 22017</strain>
    </source>
</reference>
<proteinExistence type="predicted"/>
<dbReference type="AlphaFoldDB" id="A0A1H4VZA5"/>
<dbReference type="Proteomes" id="UP000198742">
    <property type="component" value="Unassembled WGS sequence"/>
</dbReference>
<dbReference type="EMBL" id="FNRT01000002">
    <property type="protein sequence ID" value="SEC85778.1"/>
    <property type="molecule type" value="Genomic_DNA"/>
</dbReference>